<dbReference type="EMBL" id="LR593887">
    <property type="protein sequence ID" value="VTS03840.1"/>
    <property type="molecule type" value="Genomic_DNA"/>
</dbReference>
<dbReference type="EMBL" id="LR586016">
    <property type="protein sequence ID" value="VIP03251.1"/>
    <property type="molecule type" value="Genomic_DNA"/>
</dbReference>
<evidence type="ECO:0000313" key="4">
    <source>
        <dbReference type="Proteomes" id="UP000464378"/>
    </source>
</evidence>
<protein>
    <submittedName>
        <fullName evidence="3">Uncharacterized protein</fullName>
    </submittedName>
</protein>
<dbReference type="AlphaFoldDB" id="A0A6C2YPL6"/>
<feature type="transmembrane region" description="Helical" evidence="2">
    <location>
        <begin position="120"/>
        <end position="141"/>
    </location>
</feature>
<evidence type="ECO:0000256" key="1">
    <source>
        <dbReference type="SAM" id="MobiDB-lite"/>
    </source>
</evidence>
<organism evidence="3">
    <name type="scientific">Tuwongella immobilis</name>
    <dbReference type="NCBI Taxonomy" id="692036"/>
    <lineage>
        <taxon>Bacteria</taxon>
        <taxon>Pseudomonadati</taxon>
        <taxon>Planctomycetota</taxon>
        <taxon>Planctomycetia</taxon>
        <taxon>Gemmatales</taxon>
        <taxon>Gemmataceae</taxon>
        <taxon>Tuwongella</taxon>
    </lineage>
</organism>
<accession>A0A6C2YPL6</accession>
<dbReference type="CDD" id="cd20335">
    <property type="entry name" value="BRcat_RBR"/>
    <property type="match status" value="1"/>
</dbReference>
<keyword evidence="2" id="KW-0472">Membrane</keyword>
<feature type="transmembrane region" description="Helical" evidence="2">
    <location>
        <begin position="229"/>
        <end position="247"/>
    </location>
</feature>
<feature type="transmembrane region" description="Helical" evidence="2">
    <location>
        <begin position="308"/>
        <end position="328"/>
    </location>
</feature>
<dbReference type="Proteomes" id="UP000464378">
    <property type="component" value="Chromosome"/>
</dbReference>
<keyword evidence="4" id="KW-1185">Reference proteome</keyword>
<dbReference type="KEGG" id="tim:GMBLW1_07090"/>
<feature type="compositionally biased region" description="Low complexity" evidence="1">
    <location>
        <begin position="68"/>
        <end position="81"/>
    </location>
</feature>
<proteinExistence type="predicted"/>
<feature type="compositionally biased region" description="Pro residues" evidence="1">
    <location>
        <begin position="43"/>
        <end position="67"/>
    </location>
</feature>
<sequence length="344" mass="37578">MQIFCPQCVSPLTIEPSQAGKEVTCSYCQHRFISPMTMTIAPTSPPPAPPTIAPPVDQLPPNPPTPPVSVGSPVAPALAPTAPTPLPESTAKAAPTTGTPAGLLPNGYVRIRTLRFPAAWVEWFPLACLVVVFALTFAKWYGSYPAGYSAYSQSAWQMVLGRFSFDPDSEKELKLNAEIKEVIRMSGFMIPYLLLLLASIAVAIALIVIPRITQTIPAPIAAIWPYRTILFTVTCGLSLLFLIIQLLNGLGLENAYGTLISKQRDAILADYIKNDNKGVEILSANDEQRIDIRLNQKLVTTTIGHTRWLNFAVGFHMFALFGVGLQLFQRRRQNRPLPAVGILT</sequence>
<evidence type="ECO:0000313" key="3">
    <source>
        <dbReference type="EMBL" id="VIP03251.1"/>
    </source>
</evidence>
<reference evidence="3" key="1">
    <citation type="submission" date="2019-04" db="EMBL/GenBank/DDBJ databases">
        <authorList>
            <consortium name="Science for Life Laboratories"/>
        </authorList>
    </citation>
    <scope>NUCLEOTIDE SEQUENCE</scope>
    <source>
        <strain evidence="3">MBLW1</strain>
    </source>
</reference>
<feature type="region of interest" description="Disordered" evidence="1">
    <location>
        <begin position="43"/>
        <end position="97"/>
    </location>
</feature>
<gene>
    <name evidence="3" type="ORF">GMBLW1_07090</name>
</gene>
<dbReference type="RefSeq" id="WP_162658336.1">
    <property type="nucleotide sequence ID" value="NZ_LR593887.1"/>
</dbReference>
<evidence type="ECO:0000256" key="2">
    <source>
        <dbReference type="SAM" id="Phobius"/>
    </source>
</evidence>
<dbReference type="InParanoid" id="A0A6C2YPL6"/>
<feature type="transmembrane region" description="Helical" evidence="2">
    <location>
        <begin position="189"/>
        <end position="209"/>
    </location>
</feature>
<keyword evidence="2" id="KW-1133">Transmembrane helix</keyword>
<name>A0A6C2YPL6_9BACT</name>
<keyword evidence="2" id="KW-0812">Transmembrane</keyword>